<dbReference type="AlphaFoldDB" id="A0A6A6DWJ9"/>
<dbReference type="FunFam" id="3.40.50.620:FF:000003">
    <property type="entry name" value="Leucine--tRNA ligase"/>
    <property type="match status" value="1"/>
</dbReference>
<accession>A0A6A6DWJ9</accession>
<dbReference type="Gene3D" id="3.40.50.620">
    <property type="entry name" value="HUPs"/>
    <property type="match status" value="2"/>
</dbReference>
<dbReference type="InterPro" id="IPR002302">
    <property type="entry name" value="Leu-tRNA-ligase"/>
</dbReference>
<dbReference type="Gene3D" id="1.10.730.10">
    <property type="entry name" value="Isoleucyl-tRNA Synthetase, Domain 1"/>
    <property type="match status" value="2"/>
</dbReference>
<proteinExistence type="inferred from homology"/>
<evidence type="ECO:0000256" key="4">
    <source>
        <dbReference type="ARBA" id="ARBA00022598"/>
    </source>
</evidence>
<dbReference type="PROSITE" id="PS00178">
    <property type="entry name" value="AA_TRNA_LIGASE_I"/>
    <property type="match status" value="1"/>
</dbReference>
<dbReference type="Pfam" id="PF08264">
    <property type="entry name" value="Anticodon_1"/>
    <property type="match status" value="1"/>
</dbReference>
<dbReference type="PANTHER" id="PTHR43740">
    <property type="entry name" value="LEUCYL-TRNA SYNTHETASE"/>
    <property type="match status" value="1"/>
</dbReference>
<keyword evidence="4 11" id="KW-0436">Ligase</keyword>
<dbReference type="Pfam" id="PF09334">
    <property type="entry name" value="tRNA-synt_1g"/>
    <property type="match status" value="1"/>
</dbReference>
<gene>
    <name evidence="17" type="ORF">K469DRAFT_581003</name>
</gene>
<evidence type="ECO:0000256" key="3">
    <source>
        <dbReference type="ARBA" id="ARBA00013164"/>
    </source>
</evidence>
<feature type="compositionally biased region" description="Polar residues" evidence="12">
    <location>
        <begin position="966"/>
        <end position="975"/>
    </location>
</feature>
<dbReference type="InterPro" id="IPR002300">
    <property type="entry name" value="aa-tRNA-synth_Ia"/>
</dbReference>
<feature type="region of interest" description="Disordered" evidence="12">
    <location>
        <begin position="964"/>
        <end position="1017"/>
    </location>
</feature>
<feature type="compositionally biased region" description="Low complexity" evidence="12">
    <location>
        <begin position="976"/>
        <end position="996"/>
    </location>
</feature>
<protein>
    <recommendedName>
        <fullName evidence="3">leucine--tRNA ligase</fullName>
        <ecNumber evidence="3">6.1.1.4</ecNumber>
    </recommendedName>
    <alternativeName>
        <fullName evidence="9">Leucyl-tRNA synthetase</fullName>
    </alternativeName>
</protein>
<dbReference type="InterPro" id="IPR001412">
    <property type="entry name" value="aa-tRNA-synth_I_CS"/>
</dbReference>
<dbReference type="InterPro" id="IPR014729">
    <property type="entry name" value="Rossmann-like_a/b/a_fold"/>
</dbReference>
<dbReference type="Proteomes" id="UP000800200">
    <property type="component" value="Unassembled WGS sequence"/>
</dbReference>
<feature type="domain" description="Aminoacyl-tRNA synthetase class Ia" evidence="13">
    <location>
        <begin position="396"/>
        <end position="562"/>
    </location>
</feature>
<dbReference type="InterPro" id="IPR009080">
    <property type="entry name" value="tRNAsynth_Ia_anticodon-bd"/>
</dbReference>
<keyword evidence="18" id="KW-1185">Reference proteome</keyword>
<evidence type="ECO:0000256" key="10">
    <source>
        <dbReference type="ARBA" id="ARBA00047469"/>
    </source>
</evidence>
<dbReference type="Pfam" id="PF13603">
    <property type="entry name" value="tRNA-synt_1_2"/>
    <property type="match status" value="1"/>
</dbReference>
<keyword evidence="7 11" id="KW-0648">Protein biosynthesis</keyword>
<dbReference type="SUPFAM" id="SSF52374">
    <property type="entry name" value="Nucleotidylyl transferase"/>
    <property type="match status" value="1"/>
</dbReference>
<dbReference type="PANTHER" id="PTHR43740:SF2">
    <property type="entry name" value="LEUCINE--TRNA LIGASE, MITOCHONDRIAL"/>
    <property type="match status" value="1"/>
</dbReference>
<dbReference type="FunFam" id="3.40.50.620:FF:000100">
    <property type="entry name" value="probable leucine--tRNA ligase, mitochondrial"/>
    <property type="match status" value="1"/>
</dbReference>
<dbReference type="SUPFAM" id="SSF47323">
    <property type="entry name" value="Anticodon-binding domain of a subclass of class I aminoacyl-tRNA synthetases"/>
    <property type="match status" value="1"/>
</dbReference>
<reference evidence="17" key="1">
    <citation type="journal article" date="2020" name="Stud. Mycol.">
        <title>101 Dothideomycetes genomes: a test case for predicting lifestyles and emergence of pathogens.</title>
        <authorList>
            <person name="Haridas S."/>
            <person name="Albert R."/>
            <person name="Binder M."/>
            <person name="Bloem J."/>
            <person name="Labutti K."/>
            <person name="Salamov A."/>
            <person name="Andreopoulos B."/>
            <person name="Baker S."/>
            <person name="Barry K."/>
            <person name="Bills G."/>
            <person name="Bluhm B."/>
            <person name="Cannon C."/>
            <person name="Castanera R."/>
            <person name="Culley D."/>
            <person name="Daum C."/>
            <person name="Ezra D."/>
            <person name="Gonzalez J."/>
            <person name="Henrissat B."/>
            <person name="Kuo A."/>
            <person name="Liang C."/>
            <person name="Lipzen A."/>
            <person name="Lutzoni F."/>
            <person name="Magnuson J."/>
            <person name="Mondo S."/>
            <person name="Nolan M."/>
            <person name="Ohm R."/>
            <person name="Pangilinan J."/>
            <person name="Park H.-J."/>
            <person name="Ramirez L."/>
            <person name="Alfaro M."/>
            <person name="Sun H."/>
            <person name="Tritt A."/>
            <person name="Yoshinaga Y."/>
            <person name="Zwiers L.-H."/>
            <person name="Turgeon B."/>
            <person name="Goodwin S."/>
            <person name="Spatafora J."/>
            <person name="Crous P."/>
            <person name="Grigoriev I."/>
        </authorList>
    </citation>
    <scope>NUCLEOTIDE SEQUENCE</scope>
    <source>
        <strain evidence="17">CBS 207.26</strain>
    </source>
</reference>
<comment type="similarity">
    <text evidence="2 11">Belongs to the class-I aminoacyl-tRNA synthetase family.</text>
</comment>
<dbReference type="GO" id="GO:0002161">
    <property type="term" value="F:aminoacyl-tRNA deacylase activity"/>
    <property type="evidence" value="ECO:0007669"/>
    <property type="project" value="InterPro"/>
</dbReference>
<evidence type="ECO:0000256" key="12">
    <source>
        <dbReference type="SAM" id="MobiDB-lite"/>
    </source>
</evidence>
<dbReference type="Gene3D" id="3.10.20.590">
    <property type="match status" value="1"/>
</dbReference>
<dbReference type="Pfam" id="PF00133">
    <property type="entry name" value="tRNA-synt_1"/>
    <property type="match status" value="1"/>
</dbReference>
<dbReference type="OrthoDB" id="15954at2759"/>
<evidence type="ECO:0000259" key="15">
    <source>
        <dbReference type="Pfam" id="PF09334"/>
    </source>
</evidence>
<evidence type="ECO:0000256" key="6">
    <source>
        <dbReference type="ARBA" id="ARBA00022840"/>
    </source>
</evidence>
<evidence type="ECO:0000256" key="11">
    <source>
        <dbReference type="RuleBase" id="RU363035"/>
    </source>
</evidence>
<dbReference type="EC" id="6.1.1.4" evidence="3"/>
<dbReference type="InterPro" id="IPR009008">
    <property type="entry name" value="Val/Leu/Ile-tRNA-synth_edit"/>
</dbReference>
<dbReference type="GO" id="GO:0005759">
    <property type="term" value="C:mitochondrial matrix"/>
    <property type="evidence" value="ECO:0007669"/>
    <property type="project" value="UniProtKB-SubCell"/>
</dbReference>
<feature type="domain" description="Methionyl/Valyl/Leucyl/Isoleucyl-tRNA synthetase anticodon-binding" evidence="14">
    <location>
        <begin position="727"/>
        <end position="864"/>
    </location>
</feature>
<evidence type="ECO:0000259" key="16">
    <source>
        <dbReference type="Pfam" id="PF13603"/>
    </source>
</evidence>
<evidence type="ECO:0000256" key="7">
    <source>
        <dbReference type="ARBA" id="ARBA00022917"/>
    </source>
</evidence>
<dbReference type="EMBL" id="ML994640">
    <property type="protein sequence ID" value="KAF2183954.1"/>
    <property type="molecule type" value="Genomic_DNA"/>
</dbReference>
<evidence type="ECO:0000313" key="18">
    <source>
        <dbReference type="Proteomes" id="UP000800200"/>
    </source>
</evidence>
<keyword evidence="8 11" id="KW-0030">Aminoacyl-tRNA synthetase</keyword>
<feature type="domain" description="Methionyl/Leucyl tRNA synthetase" evidence="15">
    <location>
        <begin position="2"/>
        <end position="134"/>
    </location>
</feature>
<feature type="domain" description="Leucyl-tRNA synthetase editing" evidence="16">
    <location>
        <begin position="186"/>
        <end position="380"/>
    </location>
</feature>
<keyword evidence="5 11" id="KW-0547">Nucleotide-binding</keyword>
<dbReference type="PRINTS" id="PR00985">
    <property type="entry name" value="TRNASYNTHLEU"/>
</dbReference>
<keyword evidence="6 11" id="KW-0067">ATP-binding</keyword>
<dbReference type="GO" id="GO:0032543">
    <property type="term" value="P:mitochondrial translation"/>
    <property type="evidence" value="ECO:0007669"/>
    <property type="project" value="TreeGrafter"/>
</dbReference>
<evidence type="ECO:0000313" key="17">
    <source>
        <dbReference type="EMBL" id="KAF2183954.1"/>
    </source>
</evidence>
<evidence type="ECO:0000256" key="5">
    <source>
        <dbReference type="ARBA" id="ARBA00022741"/>
    </source>
</evidence>
<dbReference type="InterPro" id="IPR013155">
    <property type="entry name" value="M/V/L/I-tRNA-synth_anticd-bd"/>
</dbReference>
<dbReference type="GO" id="GO:0006429">
    <property type="term" value="P:leucyl-tRNA aminoacylation"/>
    <property type="evidence" value="ECO:0007669"/>
    <property type="project" value="InterPro"/>
</dbReference>
<evidence type="ECO:0000256" key="1">
    <source>
        <dbReference type="ARBA" id="ARBA00004305"/>
    </source>
</evidence>
<dbReference type="NCBIfam" id="TIGR00396">
    <property type="entry name" value="leuS_bact"/>
    <property type="match status" value="1"/>
</dbReference>
<dbReference type="InterPro" id="IPR015413">
    <property type="entry name" value="Methionyl/Leucyl_tRNA_Synth"/>
</dbReference>
<sequence>MFPYPSGTLHLGHLRVYTISDVLARFKQMQGYDVIHPIGWDAFGLPAENAAIERGIHPRAWTLSNITGMKKQMMAMGGRWDWDREILTCEPEFYKHTQRIFLMLYKRGLAYQAESLVNYDPVDKTVLANEQVDSDGCSWRSGAKVERKMLKQWFLKIKEFQKPLFEDLDILAKNGKWPERVLAMQKNWLGRSEGVKLQFEVQSKTGLMHPGLVEVFTTRADTLFGVQYIALSLNHPIAQMAAEKDRSLRAFLGRAQGLPPDSKEGYLLPNLSVRDPLARIMDGRTEPIPIYVAPYVLDDYGSGAVMGVPGHDSRDHAFWRANADNAPIKQVITLERGVPEPLVSGSENDKPMLTKGFVSNNIKNFSGLSSDEAVNEIVKLLREAGVSIEKTENWRLRDWLVSRQRYWGTPIPIIHCRSCGSVPVPEKDLPVELPRISNKKFAQLKGGNPLSEASEWKKTTCPQCGSDAERETDTMDTFMDSSWYFFRFLDPKNQMDLVNPSAANAGMPVDVYVGGVEHAILHLLYARFISKFLATTSAWPSGGGPENRGEPFKRLITQGMVHGKTYSDPETGRFLRPEEVDLRNPASPLIKTNGRTANISFEKMSKSKHNGVDPGATITQYGADVTRAHMLFQAPVSDVLEWDATKLTGVQRWLSRVIRLSKGFFIPKNIPEDFIPPYDLDIQLPDLLSQLVARKLMTPAKQPHPNKPWPSEEAAMIGAMKESEMLLWTKTQETIASVTKSYSETYSLNTIVSDLMTLTNLIWDTPHASRLTCYLQYQATAHLLRMLAPIAPAVAEEGWELLHEKVGTVIESDSAHPLRLKGGPSIFAHGFPTADMSILPALKQTLMCVVQIDGKKKFQVEIRKPAADVKPSDLEGHIFSKLLETEKGKEWLEKGTGKLWKNSGTNVPHEECPWIPKGHRSIVVKDGKLVNIVCPERGQRTMGGMEANAKAWDEQKASAAVDFNPAQASIPRTNTSKASPSKVSPPKASPQKVSPPKVSPPTASPLKEKDPDLVEVQHPVTKEIIPTVNSYGQLQMGPRILSQTELDIVGENPAKKRER</sequence>
<comment type="subcellular location">
    <subcellularLocation>
        <location evidence="1">Mitochondrion matrix</location>
    </subcellularLocation>
</comment>
<evidence type="ECO:0000256" key="2">
    <source>
        <dbReference type="ARBA" id="ARBA00005594"/>
    </source>
</evidence>
<dbReference type="GO" id="GO:0004823">
    <property type="term" value="F:leucine-tRNA ligase activity"/>
    <property type="evidence" value="ECO:0007669"/>
    <property type="project" value="UniProtKB-EC"/>
</dbReference>
<comment type="catalytic activity">
    <reaction evidence="10">
        <text>tRNA(Leu) + L-leucine + ATP = L-leucyl-tRNA(Leu) + AMP + diphosphate</text>
        <dbReference type="Rhea" id="RHEA:11688"/>
        <dbReference type="Rhea" id="RHEA-COMP:9613"/>
        <dbReference type="Rhea" id="RHEA-COMP:9622"/>
        <dbReference type="ChEBI" id="CHEBI:30616"/>
        <dbReference type="ChEBI" id="CHEBI:33019"/>
        <dbReference type="ChEBI" id="CHEBI:57427"/>
        <dbReference type="ChEBI" id="CHEBI:78442"/>
        <dbReference type="ChEBI" id="CHEBI:78494"/>
        <dbReference type="ChEBI" id="CHEBI:456215"/>
        <dbReference type="EC" id="6.1.1.4"/>
    </reaction>
</comment>
<evidence type="ECO:0000256" key="8">
    <source>
        <dbReference type="ARBA" id="ARBA00023146"/>
    </source>
</evidence>
<evidence type="ECO:0000256" key="9">
    <source>
        <dbReference type="ARBA" id="ARBA00030520"/>
    </source>
</evidence>
<dbReference type="SUPFAM" id="SSF50677">
    <property type="entry name" value="ValRS/IleRS/LeuRS editing domain"/>
    <property type="match status" value="1"/>
</dbReference>
<name>A0A6A6DWJ9_9PEZI</name>
<dbReference type="GO" id="GO:0005524">
    <property type="term" value="F:ATP binding"/>
    <property type="evidence" value="ECO:0007669"/>
    <property type="project" value="UniProtKB-KW"/>
</dbReference>
<organism evidence="17 18">
    <name type="scientific">Zopfia rhizophila CBS 207.26</name>
    <dbReference type="NCBI Taxonomy" id="1314779"/>
    <lineage>
        <taxon>Eukaryota</taxon>
        <taxon>Fungi</taxon>
        <taxon>Dikarya</taxon>
        <taxon>Ascomycota</taxon>
        <taxon>Pezizomycotina</taxon>
        <taxon>Dothideomycetes</taxon>
        <taxon>Dothideomycetes incertae sedis</taxon>
        <taxon>Zopfiaceae</taxon>
        <taxon>Zopfia</taxon>
    </lineage>
</organism>
<evidence type="ECO:0000259" key="13">
    <source>
        <dbReference type="Pfam" id="PF00133"/>
    </source>
</evidence>
<evidence type="ECO:0000259" key="14">
    <source>
        <dbReference type="Pfam" id="PF08264"/>
    </source>
</evidence>
<dbReference type="InterPro" id="IPR025709">
    <property type="entry name" value="Leu_tRNA-synth_edit"/>
</dbReference>